<feature type="compositionally biased region" description="Basic residues" evidence="1">
    <location>
        <begin position="390"/>
        <end position="400"/>
    </location>
</feature>
<sequence>MSTPLKKKVSPRRIIDADESRPYSAAGGDDDELRGEHGYSAPILAADEVSKESFGYELQPAVLHHLNAETTMTTIHTPAVRAAESAPLEEVHEYEPLFPEDDKSGTVEKPETTADRLKRPELQNRKFPSQDVWEDTPNSLQYTATVSTPQLPDHDEDNEDAHKKNKETPEQAFARRQEELAEKESTSRDSFLQPQKKLWSHNAHLASETRPSIQQRFPSRDVWEDTPDSLQLQTTVSTPQTPEVDTIFSPPDERPTTGAVVYHQEKAAAGFELGQDEGRATTGIAATKPSIPARPARSISPDRPQPAIPDRPVQKAKQVPTADDAAPSLPLKSKPQIPGLITTPLLLRWFPAESQLTLKLGPQAPKKEEPKSEEKIEEKEKVPLSDARKGRARGPARRAPARSPAPVSLTVQESTAVTLAASTPLHCWYIDSDEILHVGSKADPKSEDVIPSTTKAVESATPTLATNTAGESLHDATEIAARAEKSASPPSAEMDIQSEQRQEIQKEGVIASAHIDDVQPENQVILLLLPVRNAVENTTEPEAMAEN</sequence>
<gene>
    <name evidence="2" type="ORF">DID88_003415</name>
</gene>
<feature type="region of interest" description="Disordered" evidence="1">
    <location>
        <begin position="85"/>
        <end position="256"/>
    </location>
</feature>
<feature type="compositionally biased region" description="Basic and acidic residues" evidence="1">
    <location>
        <begin position="160"/>
        <end position="187"/>
    </location>
</feature>
<accession>A0A395ITY0</accession>
<dbReference type="Proteomes" id="UP000249056">
    <property type="component" value="Unassembled WGS sequence"/>
</dbReference>
<feature type="region of interest" description="Disordered" evidence="1">
    <location>
        <begin position="360"/>
        <end position="407"/>
    </location>
</feature>
<proteinExistence type="predicted"/>
<evidence type="ECO:0000313" key="3">
    <source>
        <dbReference type="Proteomes" id="UP000249056"/>
    </source>
</evidence>
<evidence type="ECO:0000313" key="2">
    <source>
        <dbReference type="EMBL" id="RAL63770.1"/>
    </source>
</evidence>
<feature type="compositionally biased region" description="Polar residues" evidence="1">
    <location>
        <begin position="136"/>
        <end position="150"/>
    </location>
</feature>
<dbReference type="OrthoDB" id="5386574at2759"/>
<dbReference type="EMBL" id="QKRW01000017">
    <property type="protein sequence ID" value="RAL63770.1"/>
    <property type="molecule type" value="Genomic_DNA"/>
</dbReference>
<name>A0A395ITY0_9HELO</name>
<feature type="region of interest" description="Disordered" evidence="1">
    <location>
        <begin position="1"/>
        <end position="36"/>
    </location>
</feature>
<protein>
    <submittedName>
        <fullName evidence="2">Uncharacterized protein</fullName>
    </submittedName>
</protein>
<organism evidence="2 3">
    <name type="scientific">Monilinia fructigena</name>
    <dbReference type="NCBI Taxonomy" id="38457"/>
    <lineage>
        <taxon>Eukaryota</taxon>
        <taxon>Fungi</taxon>
        <taxon>Dikarya</taxon>
        <taxon>Ascomycota</taxon>
        <taxon>Pezizomycotina</taxon>
        <taxon>Leotiomycetes</taxon>
        <taxon>Helotiales</taxon>
        <taxon>Sclerotiniaceae</taxon>
        <taxon>Monilinia</taxon>
    </lineage>
</organism>
<feature type="compositionally biased region" description="Basic residues" evidence="1">
    <location>
        <begin position="1"/>
        <end position="11"/>
    </location>
</feature>
<feature type="compositionally biased region" description="Basic and acidic residues" evidence="1">
    <location>
        <begin position="365"/>
        <end position="389"/>
    </location>
</feature>
<feature type="region of interest" description="Disordered" evidence="1">
    <location>
        <begin position="271"/>
        <end position="337"/>
    </location>
</feature>
<reference evidence="2 3" key="1">
    <citation type="submission" date="2018-06" db="EMBL/GenBank/DDBJ databases">
        <title>Genome Sequence of the Brown Rot Fungal Pathogen Monilinia fructigena.</title>
        <authorList>
            <person name="Landi L."/>
            <person name="De Miccolis Angelini R.M."/>
            <person name="Pollastro S."/>
            <person name="Abate D."/>
            <person name="Faretra F."/>
            <person name="Romanazzi G."/>
        </authorList>
    </citation>
    <scope>NUCLEOTIDE SEQUENCE [LARGE SCALE GENOMIC DNA]</scope>
    <source>
        <strain evidence="2 3">Mfrg269</strain>
    </source>
</reference>
<dbReference type="AlphaFoldDB" id="A0A395ITY0"/>
<keyword evidence="3" id="KW-1185">Reference proteome</keyword>
<feature type="region of interest" description="Disordered" evidence="1">
    <location>
        <begin position="483"/>
        <end position="505"/>
    </location>
</feature>
<feature type="compositionally biased region" description="Polar residues" evidence="1">
    <location>
        <begin position="228"/>
        <end position="243"/>
    </location>
</feature>
<dbReference type="InterPro" id="IPR021582">
    <property type="entry name" value="Aim21"/>
</dbReference>
<evidence type="ECO:0000256" key="1">
    <source>
        <dbReference type="SAM" id="MobiDB-lite"/>
    </source>
</evidence>
<dbReference type="Pfam" id="PF11489">
    <property type="entry name" value="Aim21"/>
    <property type="match status" value="2"/>
</dbReference>
<comment type="caution">
    <text evidence="2">The sequence shown here is derived from an EMBL/GenBank/DDBJ whole genome shotgun (WGS) entry which is preliminary data.</text>
</comment>
<feature type="compositionally biased region" description="Basic and acidic residues" evidence="1">
    <location>
        <begin position="89"/>
        <end position="124"/>
    </location>
</feature>